<dbReference type="PIRSF" id="PIRSF005900">
    <property type="entry name" value="Dps"/>
    <property type="match status" value="1"/>
</dbReference>
<evidence type="ECO:0000256" key="2">
    <source>
        <dbReference type="RuleBase" id="RU003875"/>
    </source>
</evidence>
<organism evidence="4 5">
    <name type="scientific">Luteolibacter rhizosphaerae</name>
    <dbReference type="NCBI Taxonomy" id="2989719"/>
    <lineage>
        <taxon>Bacteria</taxon>
        <taxon>Pseudomonadati</taxon>
        <taxon>Verrucomicrobiota</taxon>
        <taxon>Verrucomicrobiia</taxon>
        <taxon>Verrucomicrobiales</taxon>
        <taxon>Verrucomicrobiaceae</taxon>
        <taxon>Luteolibacter</taxon>
    </lineage>
</organism>
<dbReference type="InterPro" id="IPR002177">
    <property type="entry name" value="DPS_DNA-bd"/>
</dbReference>
<dbReference type="Pfam" id="PF00210">
    <property type="entry name" value="Ferritin"/>
    <property type="match status" value="1"/>
</dbReference>
<comment type="caution">
    <text evidence="4">The sequence shown here is derived from an EMBL/GenBank/DDBJ whole genome shotgun (WGS) entry which is preliminary data.</text>
</comment>
<dbReference type="PANTHER" id="PTHR42932:SF3">
    <property type="entry name" value="DNA PROTECTION DURING STARVATION PROTEIN"/>
    <property type="match status" value="1"/>
</dbReference>
<reference evidence="4" key="1">
    <citation type="submission" date="2022-10" db="EMBL/GenBank/DDBJ databases">
        <title>Luteolibacter sp. GHJ8, whole genome shotgun sequencing project.</title>
        <authorList>
            <person name="Zhao G."/>
            <person name="Shen L."/>
        </authorList>
    </citation>
    <scope>NUCLEOTIDE SEQUENCE</scope>
    <source>
        <strain evidence="4">GHJ8</strain>
    </source>
</reference>
<evidence type="ECO:0000259" key="3">
    <source>
        <dbReference type="Pfam" id="PF00210"/>
    </source>
</evidence>
<dbReference type="InterPro" id="IPR023188">
    <property type="entry name" value="DPS_DNA-bd_CS"/>
</dbReference>
<dbReference type="InterPro" id="IPR008331">
    <property type="entry name" value="Ferritin_DPS_dom"/>
</dbReference>
<dbReference type="InterPro" id="IPR009078">
    <property type="entry name" value="Ferritin-like_SF"/>
</dbReference>
<evidence type="ECO:0000256" key="1">
    <source>
        <dbReference type="ARBA" id="ARBA00009497"/>
    </source>
</evidence>
<protein>
    <submittedName>
        <fullName evidence="4">DNA starvation/stationary phase protection protein</fullName>
    </submittedName>
</protein>
<dbReference type="SUPFAM" id="SSF47240">
    <property type="entry name" value="Ferritin-like"/>
    <property type="match status" value="1"/>
</dbReference>
<dbReference type="CDD" id="cd01043">
    <property type="entry name" value="DPS"/>
    <property type="match status" value="1"/>
</dbReference>
<name>A0ABT3G0U1_9BACT</name>
<proteinExistence type="inferred from homology"/>
<dbReference type="EMBL" id="JAPDDR010000003">
    <property type="protein sequence ID" value="MCW1913141.1"/>
    <property type="molecule type" value="Genomic_DNA"/>
</dbReference>
<sequence>MKNKAAKKAAKSSPSPAGEVIHIGLDSKVRSQAVKLLSAILADQHVLYAKTRNFHWNLTGHRFHTLHEFFEKQYDELALAIDKTAERIRMLGHASPGSMKEFLANSTLKEVPGALVNGDEAIAALRDDHEAAAREVRKAVDTLDEAGDAGTADFLTDLLQSHEQSAWMLRSFLD</sequence>
<dbReference type="PANTHER" id="PTHR42932">
    <property type="entry name" value="GENERAL STRESS PROTEIN 20U"/>
    <property type="match status" value="1"/>
</dbReference>
<evidence type="ECO:0000313" key="5">
    <source>
        <dbReference type="Proteomes" id="UP001165653"/>
    </source>
</evidence>
<dbReference type="PROSITE" id="PS00818">
    <property type="entry name" value="DPS_1"/>
    <property type="match status" value="1"/>
</dbReference>
<gene>
    <name evidence="4" type="ORF">OJ996_06135</name>
</gene>
<dbReference type="Proteomes" id="UP001165653">
    <property type="component" value="Unassembled WGS sequence"/>
</dbReference>
<evidence type="ECO:0000313" key="4">
    <source>
        <dbReference type="EMBL" id="MCW1913141.1"/>
    </source>
</evidence>
<dbReference type="RefSeq" id="WP_264512296.1">
    <property type="nucleotide sequence ID" value="NZ_JAPDDR010000003.1"/>
</dbReference>
<dbReference type="InterPro" id="IPR012347">
    <property type="entry name" value="Ferritin-like"/>
</dbReference>
<feature type="domain" description="Ferritin/DPS" evidence="3">
    <location>
        <begin position="35"/>
        <end position="174"/>
    </location>
</feature>
<keyword evidence="5" id="KW-1185">Reference proteome</keyword>
<dbReference type="PRINTS" id="PR01346">
    <property type="entry name" value="HELNAPAPROT"/>
</dbReference>
<accession>A0ABT3G0U1</accession>
<dbReference type="Gene3D" id="1.20.1260.10">
    <property type="match status" value="1"/>
</dbReference>
<comment type="similarity">
    <text evidence="1 2">Belongs to the Dps family.</text>
</comment>